<dbReference type="Pfam" id="PF07715">
    <property type="entry name" value="Plug"/>
    <property type="match status" value="1"/>
</dbReference>
<protein>
    <submittedName>
        <fullName evidence="16">TonB-dependent siderophore receptor</fullName>
    </submittedName>
</protein>
<keyword evidence="3 11" id="KW-1134">Transmembrane beta strand</keyword>
<dbReference type="Gene3D" id="2.40.170.20">
    <property type="entry name" value="TonB-dependent receptor, beta-barrel domain"/>
    <property type="match status" value="1"/>
</dbReference>
<dbReference type="EMBL" id="CP020121">
    <property type="protein sequence ID" value="AQZ97142.1"/>
    <property type="molecule type" value="Genomic_DNA"/>
</dbReference>
<feature type="signal peptide" evidence="13">
    <location>
        <begin position="1"/>
        <end position="27"/>
    </location>
</feature>
<dbReference type="GO" id="GO:0009279">
    <property type="term" value="C:cell outer membrane"/>
    <property type="evidence" value="ECO:0007669"/>
    <property type="project" value="UniProtKB-SubCell"/>
</dbReference>
<comment type="subcellular location">
    <subcellularLocation>
        <location evidence="1 11">Cell outer membrane</location>
        <topology evidence="1 11">Multi-pass membrane protein</topology>
    </subcellularLocation>
</comment>
<feature type="domain" description="TonB-dependent receptor plug" evidence="15">
    <location>
        <begin position="56"/>
        <end position="159"/>
    </location>
</feature>
<comment type="similarity">
    <text evidence="11 12">Belongs to the TonB-dependent receptor family.</text>
</comment>
<evidence type="ECO:0000256" key="13">
    <source>
        <dbReference type="SAM" id="SignalP"/>
    </source>
</evidence>
<dbReference type="PANTHER" id="PTHR32552">
    <property type="entry name" value="FERRICHROME IRON RECEPTOR-RELATED"/>
    <property type="match status" value="1"/>
</dbReference>
<dbReference type="InterPro" id="IPR039426">
    <property type="entry name" value="TonB-dep_rcpt-like"/>
</dbReference>
<feature type="domain" description="TonB-dependent receptor-like beta-barrel" evidence="14">
    <location>
        <begin position="279"/>
        <end position="667"/>
    </location>
</feature>
<evidence type="ECO:0000256" key="4">
    <source>
        <dbReference type="ARBA" id="ARBA00022496"/>
    </source>
</evidence>
<keyword evidence="6" id="KW-0408">Iron</keyword>
<evidence type="ECO:0000256" key="12">
    <source>
        <dbReference type="RuleBase" id="RU003357"/>
    </source>
</evidence>
<dbReference type="PANTHER" id="PTHR32552:SF81">
    <property type="entry name" value="TONB-DEPENDENT OUTER MEMBRANE RECEPTOR"/>
    <property type="match status" value="1"/>
</dbReference>
<evidence type="ECO:0000256" key="6">
    <source>
        <dbReference type="ARBA" id="ARBA00023004"/>
    </source>
</evidence>
<keyword evidence="13" id="KW-0732">Signal</keyword>
<evidence type="ECO:0000256" key="3">
    <source>
        <dbReference type="ARBA" id="ARBA00022452"/>
    </source>
</evidence>
<evidence type="ECO:0000256" key="8">
    <source>
        <dbReference type="ARBA" id="ARBA00023077"/>
    </source>
</evidence>
<dbReference type="Proteomes" id="UP000242792">
    <property type="component" value="Chromosome"/>
</dbReference>
<dbReference type="InterPro" id="IPR012910">
    <property type="entry name" value="Plug_dom"/>
</dbReference>
<dbReference type="AlphaFoldDB" id="A0A1V0BB83"/>
<dbReference type="SUPFAM" id="SSF56935">
    <property type="entry name" value="Porins"/>
    <property type="match status" value="1"/>
</dbReference>
<evidence type="ECO:0000259" key="14">
    <source>
        <dbReference type="Pfam" id="PF00593"/>
    </source>
</evidence>
<gene>
    <name evidence="16" type="ORF">B5M06_01570</name>
</gene>
<evidence type="ECO:0000256" key="11">
    <source>
        <dbReference type="PROSITE-ProRule" id="PRU01360"/>
    </source>
</evidence>
<evidence type="ECO:0000256" key="10">
    <source>
        <dbReference type="ARBA" id="ARBA00023237"/>
    </source>
</evidence>
<keyword evidence="10 11" id="KW-0998">Cell outer membrane</keyword>
<dbReference type="KEGG" id="cke:B5M06_01570"/>
<keyword evidence="7" id="KW-0406">Ion transport</keyword>
<name>A0A1V0BB83_9BURK</name>
<organism evidence="16 17">
    <name type="scientific">Comamonas kerstersii</name>
    <dbReference type="NCBI Taxonomy" id="225992"/>
    <lineage>
        <taxon>Bacteria</taxon>
        <taxon>Pseudomonadati</taxon>
        <taxon>Pseudomonadota</taxon>
        <taxon>Betaproteobacteria</taxon>
        <taxon>Burkholderiales</taxon>
        <taxon>Comamonadaceae</taxon>
        <taxon>Comamonas</taxon>
    </lineage>
</organism>
<keyword evidence="9 11" id="KW-0472">Membrane</keyword>
<dbReference type="Pfam" id="PF00593">
    <property type="entry name" value="TonB_dep_Rec_b-barrel"/>
    <property type="match status" value="1"/>
</dbReference>
<dbReference type="PROSITE" id="PS52016">
    <property type="entry name" value="TONB_DEPENDENT_REC_3"/>
    <property type="match status" value="1"/>
</dbReference>
<dbReference type="InterPro" id="IPR036942">
    <property type="entry name" value="Beta-barrel_TonB_sf"/>
</dbReference>
<reference evidence="16 17" key="1">
    <citation type="submission" date="2017-03" db="EMBL/GenBank/DDBJ databases">
        <title>Rapid Whole Genome Sequencing of Comamonas kerstersii Causing Continuous ambulatory Peritoneal Dialysis-Associated Peritonitis.</title>
        <authorList>
            <person name="Zheng B."/>
        </authorList>
    </citation>
    <scope>NUCLEOTIDE SEQUENCE [LARGE SCALE GENOMIC DNA]</scope>
    <source>
        <strain evidence="16 17">8943</strain>
    </source>
</reference>
<dbReference type="RefSeq" id="WP_080025135.1">
    <property type="nucleotide sequence ID" value="NZ_LFYP01000125.1"/>
</dbReference>
<dbReference type="GO" id="GO:0006826">
    <property type="term" value="P:iron ion transport"/>
    <property type="evidence" value="ECO:0007669"/>
    <property type="project" value="UniProtKB-KW"/>
</dbReference>
<evidence type="ECO:0000259" key="15">
    <source>
        <dbReference type="Pfam" id="PF07715"/>
    </source>
</evidence>
<keyword evidence="2 11" id="KW-0813">Transport</keyword>
<dbReference type="InterPro" id="IPR000531">
    <property type="entry name" value="Beta-barrel_TonB"/>
</dbReference>
<evidence type="ECO:0000313" key="16">
    <source>
        <dbReference type="EMBL" id="AQZ97142.1"/>
    </source>
</evidence>
<accession>A0A1V0BB83</accession>
<keyword evidence="5 11" id="KW-0812">Transmembrane</keyword>
<proteinExistence type="inferred from homology"/>
<keyword evidence="8 12" id="KW-0798">TonB box</keyword>
<evidence type="ECO:0000256" key="1">
    <source>
        <dbReference type="ARBA" id="ARBA00004571"/>
    </source>
</evidence>
<evidence type="ECO:0000313" key="17">
    <source>
        <dbReference type="Proteomes" id="UP000242792"/>
    </source>
</evidence>
<keyword evidence="16" id="KW-0675">Receptor</keyword>
<evidence type="ECO:0000256" key="7">
    <source>
        <dbReference type="ARBA" id="ARBA00023065"/>
    </source>
</evidence>
<keyword evidence="4" id="KW-0410">Iron transport</keyword>
<feature type="chain" id="PRO_5012256800" evidence="13">
    <location>
        <begin position="28"/>
        <end position="702"/>
    </location>
</feature>
<evidence type="ECO:0000256" key="9">
    <source>
        <dbReference type="ARBA" id="ARBA00023136"/>
    </source>
</evidence>
<evidence type="ECO:0000256" key="5">
    <source>
        <dbReference type="ARBA" id="ARBA00022692"/>
    </source>
</evidence>
<sequence>MPPFKLHLLSLALISLHSLAGMATAQAQDVATDAGDVQSLAPVVVSASKRGETLDQLNGAASVADRLALDDAQVSSTLELDRVFPELYMSHSATFLFPIITLRGVTSAQDFYNPALTVYVDGVPQLPTFAAQSLLGVEQVELLKGPQGTLYGKSAQGGVLNIVSHKPDNTPQFAARAGVSSRDGYQVQTEGSGPLVEDLLYGSVSLLGNDVNGDIRSDVIGSDKLGGVRSRAGNVKLRLAPTGSPWELGLSGGRDCATGDQEVYTLFDDYKSRRAYVSPHLPEAYRDYRQKRCANSFAANGQYDFDQWRVNVIASSQRVHTSRHWPIDIYFPQFSEHWKQNTQEVRLSTRANETGGASPRAWDAVFGLYRQEVDMSRGYQFDMVVPSLYRVVDSASTNRTESLAAYGDVTWHLTSKADITTGLRFTRDEARTRFDGEQMGNGFQGQASSSQNTWLGHVAAGYQFAPQWRGYINVAQGYKPLGYNLAPSSVDDAKGYGRERSISYEAGVRYSADTLRASMAVYRVDSKDVQLYGDGDVGNQTLRNVGDTRSVGVEFNTEWDITRQWTLSAGGFVNDATFRRFEDSSACTGCKHNDVPMAPRYGLTLAAKGNVRVGDTVLRPQLSVRRTGAHYFDSANTLRQNAYTVVDAGLAWSPTSNLELMLYAQNLTDKAYRTYGFSYGATGNFAQVAPGRTVGLTATYMY</sequence>
<evidence type="ECO:0000256" key="2">
    <source>
        <dbReference type="ARBA" id="ARBA00022448"/>
    </source>
</evidence>